<proteinExistence type="predicted"/>
<protein>
    <submittedName>
        <fullName evidence="1">Uncharacterized protein</fullName>
    </submittedName>
</protein>
<name>A0ACB6QLZ1_9PLEO</name>
<keyword evidence="2" id="KW-1185">Reference proteome</keyword>
<dbReference type="EMBL" id="MU003518">
    <property type="protein sequence ID" value="KAF2467926.1"/>
    <property type="molecule type" value="Genomic_DNA"/>
</dbReference>
<sequence length="650" mass="70697">MYTPSHTMVTPFAPGTDTIIAWESVQSWVQQALPVGKVDFDNCDIGFADSAMNDTGFNDFLSLGQLAFTYDYPQHGLPSPPGQFGVRDIFSPNHPSNQMTEFYGATDYPPFTFGGVHLPQGSPAYPLLYAPAAMPGDHDYFPDIDENIGIVGGSCEEIPSKYNYTNLHRFDGGALLMRPPPRSTRGVAPTRLEDDENYMAGYQPNRNQNEPSENHTDAALTAEAISSVAQNVAPTTQMALDTPSWHRHQMLGHAVSVPAIPKFPTTPAKARDPMGGLANTVPKRVAFSARDWNGGLDEGQEGVRVSSTRRKRNLSAIEEDSNHSPDPSPGLRYGYEAPAIGEPSRKRRARTVHITTPGSSLPTNAPELYSEMVKGSRSTRRGNRSVGTLPPTHHFGIDYNATRVCPLNLIGGHGCVKLTPNLFLNSAAQSRTTKATPFVFNRHIYPAQDFVNPGNTASLIPSAYAAQSAAPRNLTAGYDPADPPLFGMGTDSQAFKDLAAHRMEYGGEYAADLSAMPEVSLESGLTGVPFKPFDMEGGKPGELERVMPPQDWEEGLFALVPGRGHGVMGEGRGKVRDETRGEGRGQVDDAGELFKVCTIDDDGMLCGPEDKVLSEERAEVDYLLRLHGKGSDCELRMYNRGGWRHSRQGE</sequence>
<organism evidence="1 2">
    <name type="scientific">Lindgomyces ingoldianus</name>
    <dbReference type="NCBI Taxonomy" id="673940"/>
    <lineage>
        <taxon>Eukaryota</taxon>
        <taxon>Fungi</taxon>
        <taxon>Dikarya</taxon>
        <taxon>Ascomycota</taxon>
        <taxon>Pezizomycotina</taxon>
        <taxon>Dothideomycetes</taxon>
        <taxon>Pleosporomycetidae</taxon>
        <taxon>Pleosporales</taxon>
        <taxon>Lindgomycetaceae</taxon>
        <taxon>Lindgomyces</taxon>
    </lineage>
</organism>
<evidence type="ECO:0000313" key="2">
    <source>
        <dbReference type="Proteomes" id="UP000799755"/>
    </source>
</evidence>
<reference evidence="1" key="1">
    <citation type="journal article" date="2020" name="Stud. Mycol.">
        <title>101 Dothideomycetes genomes: a test case for predicting lifestyles and emergence of pathogens.</title>
        <authorList>
            <person name="Haridas S."/>
            <person name="Albert R."/>
            <person name="Binder M."/>
            <person name="Bloem J."/>
            <person name="Labutti K."/>
            <person name="Salamov A."/>
            <person name="Andreopoulos B."/>
            <person name="Baker S."/>
            <person name="Barry K."/>
            <person name="Bills G."/>
            <person name="Bluhm B."/>
            <person name="Cannon C."/>
            <person name="Castanera R."/>
            <person name="Culley D."/>
            <person name="Daum C."/>
            <person name="Ezra D."/>
            <person name="Gonzalez J."/>
            <person name="Henrissat B."/>
            <person name="Kuo A."/>
            <person name="Liang C."/>
            <person name="Lipzen A."/>
            <person name="Lutzoni F."/>
            <person name="Magnuson J."/>
            <person name="Mondo S."/>
            <person name="Nolan M."/>
            <person name="Ohm R."/>
            <person name="Pangilinan J."/>
            <person name="Park H.-J."/>
            <person name="Ramirez L."/>
            <person name="Alfaro M."/>
            <person name="Sun H."/>
            <person name="Tritt A."/>
            <person name="Yoshinaga Y."/>
            <person name="Zwiers L.-H."/>
            <person name="Turgeon B."/>
            <person name="Goodwin S."/>
            <person name="Spatafora J."/>
            <person name="Crous P."/>
            <person name="Grigoriev I."/>
        </authorList>
    </citation>
    <scope>NUCLEOTIDE SEQUENCE</scope>
    <source>
        <strain evidence="1">ATCC 200398</strain>
    </source>
</reference>
<comment type="caution">
    <text evidence="1">The sequence shown here is derived from an EMBL/GenBank/DDBJ whole genome shotgun (WGS) entry which is preliminary data.</text>
</comment>
<gene>
    <name evidence="1" type="ORF">BDR25DRAFT_344661</name>
</gene>
<dbReference type="Proteomes" id="UP000799755">
    <property type="component" value="Unassembled WGS sequence"/>
</dbReference>
<accession>A0ACB6QLZ1</accession>
<evidence type="ECO:0000313" key="1">
    <source>
        <dbReference type="EMBL" id="KAF2467926.1"/>
    </source>
</evidence>